<organism evidence="1 2">
    <name type="scientific">Paenimyroides baculatum</name>
    <dbReference type="NCBI Taxonomy" id="2608000"/>
    <lineage>
        <taxon>Bacteria</taxon>
        <taxon>Pseudomonadati</taxon>
        <taxon>Bacteroidota</taxon>
        <taxon>Flavobacteriia</taxon>
        <taxon>Flavobacteriales</taxon>
        <taxon>Flavobacteriaceae</taxon>
        <taxon>Paenimyroides</taxon>
    </lineage>
</organism>
<gene>
    <name evidence="1" type="ORF">F0460_09425</name>
</gene>
<keyword evidence="2" id="KW-1185">Reference proteome</keyword>
<protein>
    <submittedName>
        <fullName evidence="1">Uncharacterized protein</fullName>
    </submittedName>
</protein>
<evidence type="ECO:0000313" key="2">
    <source>
        <dbReference type="Proteomes" id="UP000325141"/>
    </source>
</evidence>
<dbReference type="EMBL" id="VWSG01000006">
    <property type="protein sequence ID" value="KAA5534318.1"/>
    <property type="molecule type" value="Genomic_DNA"/>
</dbReference>
<sequence>MAKKKDINNDSFNEEINNESIEQVNNLELRREKFKKYFPYSTYIGYELNDEEKEFIENLNEKILKNEDIPEFKRLNLEIFNNKITITPNCGSCISLIKSRMVALKLYKTLFD</sequence>
<name>A0A5M6CGH4_9FLAO</name>
<accession>A0A5M6CGH4</accession>
<reference evidence="1 2" key="1">
    <citation type="submission" date="2019-09" db="EMBL/GenBank/DDBJ databases">
        <title>Genome sequence and assembly of Flavobacterium sp.</title>
        <authorList>
            <person name="Chhetri G."/>
        </authorList>
    </citation>
    <scope>NUCLEOTIDE SEQUENCE [LARGE SCALE GENOMIC DNA]</scope>
    <source>
        <strain evidence="1 2">SNL9</strain>
    </source>
</reference>
<proteinExistence type="predicted"/>
<dbReference type="RefSeq" id="WP_150012564.1">
    <property type="nucleotide sequence ID" value="NZ_VWSG01000006.1"/>
</dbReference>
<comment type="caution">
    <text evidence="1">The sequence shown here is derived from an EMBL/GenBank/DDBJ whole genome shotgun (WGS) entry which is preliminary data.</text>
</comment>
<evidence type="ECO:0000313" key="1">
    <source>
        <dbReference type="EMBL" id="KAA5534318.1"/>
    </source>
</evidence>
<dbReference type="AlphaFoldDB" id="A0A5M6CGH4"/>
<dbReference type="Proteomes" id="UP000325141">
    <property type="component" value="Unassembled WGS sequence"/>
</dbReference>